<feature type="transmembrane region" description="Helical" evidence="8">
    <location>
        <begin position="41"/>
        <end position="62"/>
    </location>
</feature>
<feature type="transmembrane region" description="Helical" evidence="8">
    <location>
        <begin position="82"/>
        <end position="100"/>
    </location>
</feature>
<dbReference type="RefSeq" id="WP_261606532.1">
    <property type="nucleotide sequence ID" value="NZ_JAODOR010000007.1"/>
</dbReference>
<feature type="domain" description="Bacterial sugar transferase" evidence="9">
    <location>
        <begin position="310"/>
        <end position="498"/>
    </location>
</feature>
<feature type="transmembrane region" description="Helical" evidence="8">
    <location>
        <begin position="315"/>
        <end position="336"/>
    </location>
</feature>
<evidence type="ECO:0000256" key="3">
    <source>
        <dbReference type="ARBA" id="ARBA00022679"/>
    </source>
</evidence>
<dbReference type="Proteomes" id="UP001300496">
    <property type="component" value="Unassembled WGS sequence"/>
</dbReference>
<evidence type="ECO:0000259" key="9">
    <source>
        <dbReference type="Pfam" id="PF02397"/>
    </source>
</evidence>
<dbReference type="GO" id="GO:0016740">
    <property type="term" value="F:transferase activity"/>
    <property type="evidence" value="ECO:0007669"/>
    <property type="project" value="UniProtKB-KW"/>
</dbReference>
<feature type="region of interest" description="Disordered" evidence="7">
    <location>
        <begin position="1"/>
        <end position="23"/>
    </location>
</feature>
<evidence type="ECO:0000256" key="6">
    <source>
        <dbReference type="ARBA" id="ARBA00023136"/>
    </source>
</evidence>
<dbReference type="InterPro" id="IPR017475">
    <property type="entry name" value="EPS_sugar_tfrase"/>
</dbReference>
<feature type="transmembrane region" description="Helical" evidence="8">
    <location>
        <begin position="144"/>
        <end position="163"/>
    </location>
</feature>
<comment type="caution">
    <text evidence="10">The sequence shown here is derived from an EMBL/GenBank/DDBJ whole genome shotgun (WGS) entry which is preliminary data.</text>
</comment>
<dbReference type="Pfam" id="PF13727">
    <property type="entry name" value="CoA_binding_3"/>
    <property type="match status" value="1"/>
</dbReference>
<dbReference type="NCBIfam" id="TIGR03025">
    <property type="entry name" value="EPS_sugtrans"/>
    <property type="match status" value="1"/>
</dbReference>
<accession>A0ABT2PDR3</accession>
<reference evidence="10 11" key="1">
    <citation type="journal article" date="2024" name="Int. J. Syst. Evol. Microbiol.">
        <title>Microbacterium memoriense sp. nov., a member of the Actinomycetota from marine beach sediment of the north coast of Portugal.</title>
        <authorList>
            <person name="Santos J.D.N.D."/>
            <person name="Klimek D."/>
            <person name="Calusinska M."/>
            <person name="Lobo-da-Cunha A."/>
            <person name="Catita J."/>
            <person name="Goncalves H."/>
            <person name="Gonzalez I."/>
            <person name="Lage O.M."/>
        </authorList>
    </citation>
    <scope>NUCLEOTIDE SEQUENCE [LARGE SCALE GENOMIC DNA]</scope>
    <source>
        <strain evidence="10 11">PMIC_1C1B</strain>
    </source>
</reference>
<dbReference type="PANTHER" id="PTHR30576">
    <property type="entry name" value="COLANIC BIOSYNTHESIS UDP-GLUCOSE LIPID CARRIER TRANSFERASE"/>
    <property type="match status" value="1"/>
</dbReference>
<name>A0ABT2PDR3_9MICO</name>
<organism evidence="10 11">
    <name type="scientific">Microbacterium memoriense</name>
    <dbReference type="NCBI Taxonomy" id="2978350"/>
    <lineage>
        <taxon>Bacteria</taxon>
        <taxon>Bacillati</taxon>
        <taxon>Actinomycetota</taxon>
        <taxon>Actinomycetes</taxon>
        <taxon>Micrococcales</taxon>
        <taxon>Microbacteriaceae</taxon>
        <taxon>Microbacterium</taxon>
    </lineage>
</organism>
<proteinExistence type="inferred from homology"/>
<evidence type="ECO:0000256" key="8">
    <source>
        <dbReference type="SAM" id="Phobius"/>
    </source>
</evidence>
<keyword evidence="5 8" id="KW-1133">Transmembrane helix</keyword>
<evidence type="ECO:0000256" key="4">
    <source>
        <dbReference type="ARBA" id="ARBA00022692"/>
    </source>
</evidence>
<sequence>MATANVKQATKKRKTGWRATSGAAPRVIRARRSARDWPARYAGRLVYTDVVVIILVLSVFGFTGVNLPAEDLTWEGGPRVPYWAALTFVGVVWVIMLSLFETRERHIVGNGVTEYRRIVNGTIAVFAGVVTLAFFLRIDAARSLFLVALPTGAVLLIASRWAWRQWLRSRQRRLQYVYRAIVLGEPAKVAHIIDSIRRAQGTGFDLVGVVTNHRGTSEIGGIPVVGRFDTVLTAMDAADADTVIAAGSDELNPALLRRIGWAVADRDANLVVAPVLTDVAGPRIHSRPAAGLPLVHVEYPTLEGWRRFAKRSFDIIASSVLIVIFSPILIGTAIAVRVDSPGAVFYQQTRVGRGGRPFGMIKFRSMNANADDQLASLLDLQGTTDQPLHKVVDDPRITKVGRFIRKHSIDEIPQLFNVFLGAMSLVGPRPQRPAEVALYDDDAHRRLLVKPGMSGLWQVSGRSALSWEDAIRLDLYYVENWSFTQDIQILFRTIRAVVAPGDSAH</sequence>
<feature type="transmembrane region" description="Helical" evidence="8">
    <location>
        <begin position="121"/>
        <end position="138"/>
    </location>
</feature>
<evidence type="ECO:0000256" key="2">
    <source>
        <dbReference type="ARBA" id="ARBA00006464"/>
    </source>
</evidence>
<evidence type="ECO:0000256" key="7">
    <source>
        <dbReference type="SAM" id="MobiDB-lite"/>
    </source>
</evidence>
<comment type="subcellular location">
    <subcellularLocation>
        <location evidence="1">Membrane</location>
        <topology evidence="1">Multi-pass membrane protein</topology>
    </subcellularLocation>
</comment>
<evidence type="ECO:0000256" key="5">
    <source>
        <dbReference type="ARBA" id="ARBA00022989"/>
    </source>
</evidence>
<dbReference type="Pfam" id="PF02397">
    <property type="entry name" value="Bac_transf"/>
    <property type="match status" value="1"/>
</dbReference>
<evidence type="ECO:0000256" key="1">
    <source>
        <dbReference type="ARBA" id="ARBA00004141"/>
    </source>
</evidence>
<protein>
    <submittedName>
        <fullName evidence="10">Sugar transferase</fullName>
    </submittedName>
</protein>
<dbReference type="InterPro" id="IPR003362">
    <property type="entry name" value="Bact_transf"/>
</dbReference>
<comment type="similarity">
    <text evidence="2">Belongs to the bacterial sugar transferase family.</text>
</comment>
<dbReference type="EMBL" id="JAODOR010000007">
    <property type="protein sequence ID" value="MCT9001993.1"/>
    <property type="molecule type" value="Genomic_DNA"/>
</dbReference>
<evidence type="ECO:0000313" key="10">
    <source>
        <dbReference type="EMBL" id="MCT9001993.1"/>
    </source>
</evidence>
<evidence type="ECO:0000313" key="11">
    <source>
        <dbReference type="Proteomes" id="UP001300496"/>
    </source>
</evidence>
<gene>
    <name evidence="10" type="ORF">N4R40_06400</name>
</gene>
<dbReference type="PANTHER" id="PTHR30576:SF10">
    <property type="entry name" value="SLL5057 PROTEIN"/>
    <property type="match status" value="1"/>
</dbReference>
<keyword evidence="6 8" id="KW-0472">Membrane</keyword>
<keyword evidence="11" id="KW-1185">Reference proteome</keyword>
<keyword evidence="3 10" id="KW-0808">Transferase</keyword>
<keyword evidence="4 8" id="KW-0812">Transmembrane</keyword>